<organism evidence="1">
    <name type="scientific">marine sediment metagenome</name>
    <dbReference type="NCBI Taxonomy" id="412755"/>
    <lineage>
        <taxon>unclassified sequences</taxon>
        <taxon>metagenomes</taxon>
        <taxon>ecological metagenomes</taxon>
    </lineage>
</organism>
<dbReference type="EMBL" id="BARV01009662">
    <property type="protein sequence ID" value="GAI03092.1"/>
    <property type="molecule type" value="Genomic_DNA"/>
</dbReference>
<comment type="caution">
    <text evidence="1">The sequence shown here is derived from an EMBL/GenBank/DDBJ whole genome shotgun (WGS) entry which is preliminary data.</text>
</comment>
<name>X1K7U9_9ZZZZ</name>
<dbReference type="AlphaFoldDB" id="X1K7U9"/>
<feature type="non-terminal residue" evidence="1">
    <location>
        <position position="40"/>
    </location>
</feature>
<proteinExistence type="predicted"/>
<protein>
    <recommendedName>
        <fullName evidence="2">DNA methylase N-4/N-6 domain-containing protein</fullName>
    </recommendedName>
</protein>
<gene>
    <name evidence="1" type="ORF">S06H3_18980</name>
</gene>
<dbReference type="SUPFAM" id="SSF53335">
    <property type="entry name" value="S-adenosyl-L-methionine-dependent methyltransferases"/>
    <property type="match status" value="1"/>
</dbReference>
<sequence length="40" mass="4418">MGIRILLGDCRDKLNTLQDGSVDLFPTDPPYAISRDVQIA</sequence>
<accession>X1K7U9</accession>
<reference evidence="1" key="1">
    <citation type="journal article" date="2014" name="Front. Microbiol.">
        <title>High frequency of phylogenetically diverse reductive dehalogenase-homologous genes in deep subseafloor sedimentary metagenomes.</title>
        <authorList>
            <person name="Kawai M."/>
            <person name="Futagami T."/>
            <person name="Toyoda A."/>
            <person name="Takaki Y."/>
            <person name="Nishi S."/>
            <person name="Hori S."/>
            <person name="Arai W."/>
            <person name="Tsubouchi T."/>
            <person name="Morono Y."/>
            <person name="Uchiyama I."/>
            <person name="Ito T."/>
            <person name="Fujiyama A."/>
            <person name="Inagaki F."/>
            <person name="Takami H."/>
        </authorList>
    </citation>
    <scope>NUCLEOTIDE SEQUENCE</scope>
    <source>
        <strain evidence="1">Expedition CK06-06</strain>
    </source>
</reference>
<evidence type="ECO:0000313" key="1">
    <source>
        <dbReference type="EMBL" id="GAI03092.1"/>
    </source>
</evidence>
<evidence type="ECO:0008006" key="2">
    <source>
        <dbReference type="Google" id="ProtNLM"/>
    </source>
</evidence>
<dbReference type="InterPro" id="IPR029063">
    <property type="entry name" value="SAM-dependent_MTases_sf"/>
</dbReference>
<dbReference type="Gene3D" id="3.40.50.150">
    <property type="entry name" value="Vaccinia Virus protein VP39"/>
    <property type="match status" value="1"/>
</dbReference>